<dbReference type="Pfam" id="PF19850">
    <property type="entry name" value="DUF6325"/>
    <property type="match status" value="1"/>
</dbReference>
<comment type="caution">
    <text evidence="1">The sequence shown here is derived from an EMBL/GenBank/DDBJ whole genome shotgun (WGS) entry which is preliminary data.</text>
</comment>
<accession>A0ABS7REE8</accession>
<sequence>MTEVDVHGPVDFVLIEFSGDRLTGRAAQELVSLVERGIVAVYDVTVVGKTTAGEVYAADLASGEVDVGDFADLAWARTGLLGDEDVREAAGAMEPGKLAVLIVYENTWAIPFVAAARESGGELIAGARIPAQDVMDALEALEATEPLQATT</sequence>
<dbReference type="EMBL" id="JAIEZQ010000001">
    <property type="protein sequence ID" value="MBY9073399.1"/>
    <property type="molecule type" value="Genomic_DNA"/>
</dbReference>
<protein>
    <submittedName>
        <fullName evidence="1">DUF6325 family protein</fullName>
    </submittedName>
</protein>
<name>A0ABS7REE8_9ACTN</name>
<dbReference type="InterPro" id="IPR046288">
    <property type="entry name" value="DUF6325"/>
</dbReference>
<keyword evidence="2" id="KW-1185">Reference proteome</keyword>
<evidence type="ECO:0000313" key="1">
    <source>
        <dbReference type="EMBL" id="MBY9073399.1"/>
    </source>
</evidence>
<organism evidence="1 2">
    <name type="scientific">Nocardioides jiangsuensis</name>
    <dbReference type="NCBI Taxonomy" id="2866161"/>
    <lineage>
        <taxon>Bacteria</taxon>
        <taxon>Bacillati</taxon>
        <taxon>Actinomycetota</taxon>
        <taxon>Actinomycetes</taxon>
        <taxon>Propionibacteriales</taxon>
        <taxon>Nocardioidaceae</taxon>
        <taxon>Nocardioides</taxon>
    </lineage>
</organism>
<dbReference type="RefSeq" id="WP_221023201.1">
    <property type="nucleotide sequence ID" value="NZ_JAIEZQ010000001.1"/>
</dbReference>
<reference evidence="1 2" key="1">
    <citation type="submission" date="2021-08" db="EMBL/GenBank/DDBJ databases">
        <title>Nocardioides bacterium WL0053 sp. nov., isolated from the sediment.</title>
        <authorList>
            <person name="Wang L."/>
            <person name="Zhang D."/>
            <person name="Zhang A."/>
        </authorList>
    </citation>
    <scope>NUCLEOTIDE SEQUENCE [LARGE SCALE GENOMIC DNA]</scope>
    <source>
        <strain evidence="1 2">WL0053</strain>
    </source>
</reference>
<dbReference type="Proteomes" id="UP000754710">
    <property type="component" value="Unassembled WGS sequence"/>
</dbReference>
<gene>
    <name evidence="1" type="ORF">K1X13_01070</name>
</gene>
<proteinExistence type="predicted"/>
<evidence type="ECO:0000313" key="2">
    <source>
        <dbReference type="Proteomes" id="UP000754710"/>
    </source>
</evidence>